<evidence type="ECO:0000256" key="3">
    <source>
        <dbReference type="ARBA" id="ARBA00022525"/>
    </source>
</evidence>
<organism evidence="10 11">
    <name type="scientific">Panicum virgatum</name>
    <name type="common">Blackwell switchgrass</name>
    <dbReference type="NCBI Taxonomy" id="38727"/>
    <lineage>
        <taxon>Eukaryota</taxon>
        <taxon>Viridiplantae</taxon>
        <taxon>Streptophyta</taxon>
        <taxon>Embryophyta</taxon>
        <taxon>Tracheophyta</taxon>
        <taxon>Spermatophyta</taxon>
        <taxon>Magnoliopsida</taxon>
        <taxon>Liliopsida</taxon>
        <taxon>Poales</taxon>
        <taxon>Poaceae</taxon>
        <taxon>PACMAD clade</taxon>
        <taxon>Panicoideae</taxon>
        <taxon>Panicodae</taxon>
        <taxon>Paniceae</taxon>
        <taxon>Panicinae</taxon>
        <taxon>Panicum</taxon>
        <taxon>Panicum sect. Hiantes</taxon>
    </lineage>
</organism>
<comment type="caution">
    <text evidence="10">The sequence shown here is derived from an EMBL/GenBank/DDBJ whole genome shotgun (WGS) entry which is preliminary data.</text>
</comment>
<accession>A0A8T0U702</accession>
<gene>
    <name evidence="10" type="ORF">PVAP13_3NG181966</name>
</gene>
<feature type="chain" id="PRO_5035780619" evidence="9">
    <location>
        <begin position="27"/>
        <end position="94"/>
    </location>
</feature>
<evidence type="ECO:0000313" key="10">
    <source>
        <dbReference type="EMBL" id="KAG2617565.1"/>
    </source>
</evidence>
<keyword evidence="8" id="KW-0472">Membrane</keyword>
<protein>
    <submittedName>
        <fullName evidence="10">Uncharacterized protein</fullName>
    </submittedName>
</protein>
<evidence type="ECO:0000256" key="5">
    <source>
        <dbReference type="ARBA" id="ARBA00023180"/>
    </source>
</evidence>
<evidence type="ECO:0000256" key="7">
    <source>
        <dbReference type="SAM" id="MobiDB-lite"/>
    </source>
</evidence>
<feature type="transmembrane region" description="Helical" evidence="8">
    <location>
        <begin position="42"/>
        <end position="59"/>
    </location>
</feature>
<reference evidence="10" key="1">
    <citation type="submission" date="2020-05" db="EMBL/GenBank/DDBJ databases">
        <title>WGS assembly of Panicum virgatum.</title>
        <authorList>
            <person name="Lovell J.T."/>
            <person name="Jenkins J."/>
            <person name="Shu S."/>
            <person name="Juenger T.E."/>
            <person name="Schmutz J."/>
        </authorList>
    </citation>
    <scope>NUCLEOTIDE SEQUENCE</scope>
    <source>
        <strain evidence="10">AP13</strain>
    </source>
</reference>
<evidence type="ECO:0000256" key="9">
    <source>
        <dbReference type="SAM" id="SignalP"/>
    </source>
</evidence>
<keyword evidence="4 9" id="KW-0732">Signal</keyword>
<dbReference type="AlphaFoldDB" id="A0A8T0U702"/>
<evidence type="ECO:0000256" key="6">
    <source>
        <dbReference type="ARBA" id="ARBA00023278"/>
    </source>
</evidence>
<dbReference type="PANTHER" id="PTHR33869">
    <property type="entry name" value="CLAVATA3/ESR (CLE)-RELATED PROTEIN 3"/>
    <property type="match status" value="1"/>
</dbReference>
<keyword evidence="3" id="KW-0964">Secreted</keyword>
<evidence type="ECO:0000256" key="8">
    <source>
        <dbReference type="SAM" id="Phobius"/>
    </source>
</evidence>
<dbReference type="Proteomes" id="UP000823388">
    <property type="component" value="Chromosome 3N"/>
</dbReference>
<dbReference type="EMBL" id="CM029042">
    <property type="protein sequence ID" value="KAG2617565.1"/>
    <property type="molecule type" value="Genomic_DNA"/>
</dbReference>
<evidence type="ECO:0000256" key="1">
    <source>
        <dbReference type="ARBA" id="ARBA00004613"/>
    </source>
</evidence>
<evidence type="ECO:0000256" key="2">
    <source>
        <dbReference type="ARBA" id="ARBA00005416"/>
    </source>
</evidence>
<keyword evidence="8" id="KW-0812">Transmembrane</keyword>
<keyword evidence="5" id="KW-0325">Glycoprotein</keyword>
<feature type="region of interest" description="Disordered" evidence="7">
    <location>
        <begin position="72"/>
        <end position="94"/>
    </location>
</feature>
<keyword evidence="6" id="KW-0379">Hydroxylation</keyword>
<evidence type="ECO:0000313" key="11">
    <source>
        <dbReference type="Proteomes" id="UP000823388"/>
    </source>
</evidence>
<dbReference type="PANTHER" id="PTHR33869:SF5">
    <property type="entry name" value="CLAVATA3_ESR (CLE)-RELATED PROTEIN 4"/>
    <property type="match status" value="1"/>
</dbReference>
<dbReference type="GO" id="GO:0005576">
    <property type="term" value="C:extracellular region"/>
    <property type="evidence" value="ECO:0007669"/>
    <property type="project" value="UniProtKB-SubCell"/>
</dbReference>
<proteinExistence type="inferred from homology"/>
<comment type="similarity">
    <text evidence="2">Belongs to the CLV3/ESR signal peptide family.</text>
</comment>
<keyword evidence="11" id="KW-1185">Reference proteome</keyword>
<name>A0A8T0U702_PANVG</name>
<dbReference type="InterPro" id="IPR039616">
    <property type="entry name" value="CLE1-4"/>
</dbReference>
<sequence length="94" mass="9572">MAKAGVPHQAGVVALLLCLLLVLSSAVTTTAEAGGQLGRRDGAVLVTAAATATSATVMGRRLGKVMREEMEVDDAIGVGESKRRSPGGPDPQHH</sequence>
<feature type="signal peptide" evidence="9">
    <location>
        <begin position="1"/>
        <end position="26"/>
    </location>
</feature>
<comment type="subcellular location">
    <subcellularLocation>
        <location evidence="1">Secreted</location>
    </subcellularLocation>
</comment>
<keyword evidence="8" id="KW-1133">Transmembrane helix</keyword>
<dbReference type="GO" id="GO:0033612">
    <property type="term" value="F:receptor serine/threonine kinase binding"/>
    <property type="evidence" value="ECO:0007669"/>
    <property type="project" value="TreeGrafter"/>
</dbReference>
<evidence type="ECO:0000256" key="4">
    <source>
        <dbReference type="ARBA" id="ARBA00022729"/>
    </source>
</evidence>
<dbReference type="OrthoDB" id="686857at2759"/>